<dbReference type="InterPro" id="IPR007419">
    <property type="entry name" value="BFD-like_2Fe2S-bd_dom"/>
</dbReference>
<protein>
    <recommendedName>
        <fullName evidence="6">Opine oxidase subunit A</fullName>
    </recommendedName>
</protein>
<gene>
    <name evidence="4" type="ORF">B5C34_09060</name>
</gene>
<name>A0A219B5E7_9SPHN</name>
<evidence type="ECO:0000313" key="4">
    <source>
        <dbReference type="EMBL" id="OWV33595.1"/>
    </source>
</evidence>
<dbReference type="InterPro" id="IPR036188">
    <property type="entry name" value="FAD/NAD-bd_sf"/>
</dbReference>
<comment type="caution">
    <text evidence="4">The sequence shown here is derived from an EMBL/GenBank/DDBJ whole genome shotgun (WGS) entry which is preliminary data.</text>
</comment>
<dbReference type="Pfam" id="PF04324">
    <property type="entry name" value="Fer2_BFD"/>
    <property type="match status" value="1"/>
</dbReference>
<evidence type="ECO:0000259" key="2">
    <source>
        <dbReference type="Pfam" id="PF04324"/>
    </source>
</evidence>
<dbReference type="EMBL" id="NFZT01000001">
    <property type="protein sequence ID" value="OWV33595.1"/>
    <property type="molecule type" value="Genomic_DNA"/>
</dbReference>
<dbReference type="InterPro" id="IPR051691">
    <property type="entry name" value="Metab_Enz_Cyan_OpOx_G3PDH"/>
</dbReference>
<dbReference type="PANTHER" id="PTHR42949:SF3">
    <property type="entry name" value="ANAEROBIC GLYCEROL-3-PHOSPHATE DEHYDROGENASE SUBUNIT B"/>
    <property type="match status" value="1"/>
</dbReference>
<feature type="domain" description="BFD-like [2Fe-2S]-binding" evidence="2">
    <location>
        <begin position="388"/>
        <end position="437"/>
    </location>
</feature>
<evidence type="ECO:0000313" key="5">
    <source>
        <dbReference type="Proteomes" id="UP000198462"/>
    </source>
</evidence>
<organism evidence="4 5">
    <name type="scientific">Pacificimonas flava</name>
    <dbReference type="NCBI Taxonomy" id="1234595"/>
    <lineage>
        <taxon>Bacteria</taxon>
        <taxon>Pseudomonadati</taxon>
        <taxon>Pseudomonadota</taxon>
        <taxon>Alphaproteobacteria</taxon>
        <taxon>Sphingomonadales</taxon>
        <taxon>Sphingosinicellaceae</taxon>
        <taxon>Pacificimonas</taxon>
    </lineage>
</organism>
<dbReference type="PRINTS" id="PR00469">
    <property type="entry name" value="PNDRDTASEII"/>
</dbReference>
<dbReference type="InterPro" id="IPR041854">
    <property type="entry name" value="BFD-like_2Fe2S-bd_dom_sf"/>
</dbReference>
<dbReference type="Gene3D" id="3.50.50.60">
    <property type="entry name" value="FAD/NAD(P)-binding domain"/>
    <property type="match status" value="3"/>
</dbReference>
<dbReference type="PIRSF" id="PIRSF037495">
    <property type="entry name" value="Opine_OX_OoxA/HcnB"/>
    <property type="match status" value="1"/>
</dbReference>
<dbReference type="Proteomes" id="UP000198462">
    <property type="component" value="Unassembled WGS sequence"/>
</dbReference>
<dbReference type="OrthoDB" id="5287468at2"/>
<reference evidence="5" key="1">
    <citation type="submission" date="2017-05" db="EMBL/GenBank/DDBJ databases">
        <authorList>
            <person name="Lin X."/>
        </authorList>
    </citation>
    <scope>NUCLEOTIDE SEQUENCE [LARGE SCALE GENOMIC DNA]</scope>
    <source>
        <strain evidence="5">JLT2012</strain>
    </source>
</reference>
<dbReference type="CDD" id="cd19946">
    <property type="entry name" value="GlpA-like_Fer2_BFD-like"/>
    <property type="match status" value="1"/>
</dbReference>
<keyword evidence="1" id="KW-0560">Oxidoreductase</keyword>
<dbReference type="AlphaFoldDB" id="A0A219B5E7"/>
<evidence type="ECO:0000259" key="3">
    <source>
        <dbReference type="Pfam" id="PF07992"/>
    </source>
</evidence>
<proteinExistence type="predicted"/>
<dbReference type="SUPFAM" id="SSF51905">
    <property type="entry name" value="FAD/NAD(P)-binding domain"/>
    <property type="match status" value="1"/>
</dbReference>
<feature type="domain" description="FAD/NAD(P)-binding" evidence="3">
    <location>
        <begin position="7"/>
        <end position="322"/>
    </location>
</feature>
<dbReference type="RefSeq" id="WP_088712368.1">
    <property type="nucleotide sequence ID" value="NZ_NFZT01000001.1"/>
</dbReference>
<dbReference type="GO" id="GO:0016491">
    <property type="term" value="F:oxidoreductase activity"/>
    <property type="evidence" value="ECO:0007669"/>
    <property type="project" value="UniProtKB-KW"/>
</dbReference>
<evidence type="ECO:0008006" key="6">
    <source>
        <dbReference type="Google" id="ProtNLM"/>
    </source>
</evidence>
<dbReference type="PRINTS" id="PR00368">
    <property type="entry name" value="FADPNR"/>
</dbReference>
<dbReference type="InterPro" id="IPR017224">
    <property type="entry name" value="Opine_Oxase_asu/HCN_bsu"/>
</dbReference>
<evidence type="ECO:0000256" key="1">
    <source>
        <dbReference type="ARBA" id="ARBA00023002"/>
    </source>
</evidence>
<keyword evidence="5" id="KW-1185">Reference proteome</keyword>
<dbReference type="PANTHER" id="PTHR42949">
    <property type="entry name" value="ANAEROBIC GLYCEROL-3-PHOSPHATE DEHYDROGENASE SUBUNIT B"/>
    <property type="match status" value="1"/>
</dbReference>
<accession>A0A219B5E7</accession>
<sequence length="463" mass="47172">MAEAHEMDVAIVGGGPAGLNAALVLAGAGASVSVIDEQARPGGQILRQPPTGFAVTDWLTGRPYTGLKRDLAAFEDSGATWRGGRSVLSIQRAPEGARREDSGGAGAFDLVTAGGEGAATYRARHVLVAGGCQDLAVPFPGWTLPGAMTVGGLQAFVKSQRIVPGGPVLLAGTHPLMLVLAEQLLEAGARIAGVVFAQGRARFAGRLGRGLLGAASGAGNLLAGAEAMARLVRSGVDVRFGDPLTGLLGRDRVEAARFASGEVVPCGLVGTGYGFVPQAELVRQAGANVRPAGRAGGWAAAVDSGFRTSVPGLYAAGETVGVAGAEAARLRGRIAGGVIADALGRRPVGDMAKARSDLAKVERFADLLDRIADPRPYFPALPAETFACRCEDVSAGEIENAIAAGAGTADAVKLRTRCGMGVCQGRNCEPTLLRLLAAEGCKDDPGFGARFPARPVRIGDLID</sequence>
<dbReference type="Gene3D" id="1.10.10.1100">
    <property type="entry name" value="BFD-like [2Fe-2S]-binding domain"/>
    <property type="match status" value="1"/>
</dbReference>
<dbReference type="InterPro" id="IPR023753">
    <property type="entry name" value="FAD/NAD-binding_dom"/>
</dbReference>
<dbReference type="Pfam" id="PF07992">
    <property type="entry name" value="Pyr_redox_2"/>
    <property type="match status" value="1"/>
</dbReference>